<keyword evidence="1" id="KW-0175">Coiled coil</keyword>
<dbReference type="Proteomes" id="UP001208017">
    <property type="component" value="Unassembled WGS sequence"/>
</dbReference>
<evidence type="ECO:0000313" key="2">
    <source>
        <dbReference type="EMBL" id="MCX7570377.1"/>
    </source>
</evidence>
<evidence type="ECO:0000313" key="3">
    <source>
        <dbReference type="Proteomes" id="UP001208017"/>
    </source>
</evidence>
<dbReference type="EMBL" id="JAPMLT010000004">
    <property type="protein sequence ID" value="MCX7570377.1"/>
    <property type="molecule type" value="Genomic_DNA"/>
</dbReference>
<evidence type="ECO:0000256" key="1">
    <source>
        <dbReference type="SAM" id="Coils"/>
    </source>
</evidence>
<feature type="coiled-coil region" evidence="1">
    <location>
        <begin position="30"/>
        <end position="57"/>
    </location>
</feature>
<comment type="caution">
    <text evidence="2">The sequence shown here is derived from an EMBL/GenBank/DDBJ whole genome shotgun (WGS) entry which is preliminary data.</text>
</comment>
<dbReference type="RefSeq" id="WP_267151622.1">
    <property type="nucleotide sequence ID" value="NZ_JAPMLT010000004.1"/>
</dbReference>
<organism evidence="2 3">
    <name type="scientific">Tumebacillus lacus</name>
    <dbReference type="NCBI Taxonomy" id="2995335"/>
    <lineage>
        <taxon>Bacteria</taxon>
        <taxon>Bacillati</taxon>
        <taxon>Bacillota</taxon>
        <taxon>Bacilli</taxon>
        <taxon>Bacillales</taxon>
        <taxon>Alicyclobacillaceae</taxon>
        <taxon>Tumebacillus</taxon>
    </lineage>
</organism>
<keyword evidence="3" id="KW-1185">Reference proteome</keyword>
<reference evidence="2 3" key="1">
    <citation type="submission" date="2022-11" db="EMBL/GenBank/DDBJ databases">
        <title>Study of microbial diversity in lake waters.</title>
        <authorList>
            <person name="Zhang J."/>
        </authorList>
    </citation>
    <scope>NUCLEOTIDE SEQUENCE [LARGE SCALE GENOMIC DNA]</scope>
    <source>
        <strain evidence="2 3">DT12</strain>
    </source>
</reference>
<sequence>MSYVPFAVEHLRRTADCLSGTEHSGLGAAMKMAADEITRLQEENERKDAVIASLRESLIIRSEIRTDIEQKNFDLEGELDALDPSRECLHCENVYVLGPFEDDDEPAYCSDECRDKGPRVEEESA</sequence>
<gene>
    <name evidence="2" type="ORF">OS242_10415</name>
</gene>
<protein>
    <submittedName>
        <fullName evidence="2">Uncharacterized protein</fullName>
    </submittedName>
</protein>
<accession>A0ABT3X0E3</accession>
<proteinExistence type="predicted"/>
<name>A0ABT3X0E3_9BACL</name>